<protein>
    <submittedName>
        <fullName evidence="2">Uncharacterized protein</fullName>
    </submittedName>
</protein>
<evidence type="ECO:0000313" key="3">
    <source>
        <dbReference type="Proteomes" id="UP000722121"/>
    </source>
</evidence>
<evidence type="ECO:0000313" key="2">
    <source>
        <dbReference type="EMBL" id="MBN4066493.1"/>
    </source>
</evidence>
<dbReference type="Proteomes" id="UP000722121">
    <property type="component" value="Unassembled WGS sequence"/>
</dbReference>
<feature type="region of interest" description="Disordered" evidence="1">
    <location>
        <begin position="1226"/>
        <end position="1253"/>
    </location>
</feature>
<feature type="region of interest" description="Disordered" evidence="1">
    <location>
        <begin position="219"/>
        <end position="280"/>
    </location>
</feature>
<reference evidence="2 3" key="1">
    <citation type="submission" date="2021-02" db="EMBL/GenBank/DDBJ databases">
        <title>Activity-based single-cell genomes from oceanic crustal fluid captures similar information to metagenomic and metatranscriptomic surveys with orders of magnitude less sampling.</title>
        <authorList>
            <person name="D'Angelo T.S."/>
            <person name="Orcutt B.N."/>
        </authorList>
    </citation>
    <scope>NUCLEOTIDE SEQUENCE [LARGE SCALE GENOMIC DNA]</scope>
    <source>
        <strain evidence="2">AH-315-G07</strain>
    </source>
</reference>
<keyword evidence="3" id="KW-1185">Reference proteome</keyword>
<evidence type="ECO:0000256" key="1">
    <source>
        <dbReference type="SAM" id="MobiDB-lite"/>
    </source>
</evidence>
<sequence length="1274" mass="145316">MQISRAAQATYDYIPDYMKHVVQDYAKGKKEEKEAFLQRISSHDALNIEDLKRFQSIVKSVLLSYEKNTLKLEVKNGKDSIKEFNDALEQRIDELGPFAQRGSSLLRRKEVKEMIALLDTKKTISYENLPDELKNVIKDYFEASPQEKQAFLDNLTASQKRSSEGPPLTSEELWKLHHVVDGVLQSVQSSVLSSLDNLFSRRREQLRIFTATLKTKVTSMPLTTTRMPEADPTQGRSQTDPKEKDVSDSDDEWVVVGAETLSPDASSTSSDSPPSLDEERLEQQNLFEETLLAGFSQLGEEELKAFQKQLTEAFDAAFAEEVAKSDQLGEEELRVSQQQVEEAYVHVVNDVIMKAPPVQVEKDADGLTRIEAEFDQALEKFQTAYSGLSPEVAQKAADDAIKNLPRLREKIRTKDMQEIVRYRDQFFGQFFLEKEARESFGLLGNKLMRCKREAAQWREVQDAAKQVKNWDDNAIKEFLQKNASSMGLPTEGDLAKQMKELIESNPQVWKEKFIQPLLEMESPPVESLSLENLMKEIQDQASREFPSEEERAKALETLTTKAKALLEDVEKEKRYLVKSAELLRNAFIYSLASQPEKKWSGVRDNPNYLGRDLVAVIGQTTNHVPEHIVKDLIDHLKDQDSETDSKKERDASRIILSDLNARLDFVSEVSRLHQAFRDQFTENVGKFFSSTEMLKRLEVQGKVVHALEKKEEVITLRRTSAQAAAALVEGVKSLYAAEQRGENTGQFAVGSKMHELLASYTKWKNIEKWNDWMYHVSIEEESTQEYQDYRAAKEQRKEARLSPIFGFDPEKNLLSDVKRYIRDVDGQLFEKTDKEISQQLEQPFSDHMLDELLNKFRADFREASDRVIEQSVEEISRFQEISPRLQEVNRTIANEAKKQVEAKHKIAQCEDRITQCMKNTAGLRAIQNLIRNHQSALWSKNEVKEFLGSCGDLMGFPKEGIKKLQELAEHAHEIWVENFIHPLSKMAISEEEMLSERQILDNFEERIDRGPFPEYEANAEVNSLLQQMSLSAESTHLCERALRTAFIGALFVQPGKKDFALEPAKHFISSVREAMREKTMTADEAVRYSLREQKDSLYGLLVHLDQRVTAAEKFCHDQRDFDYAMSNEMRTFFSAAWGKNVGLDERKALLASKGIAEELLFAKGVAAVEAAVKRIYAAAGQEQQPVFNEDIQALARTYAEQKQSAEESLADVKLLAAAKKYVEGKQKERVAQPLPKNEPSPAKKKKVVKKTVVRRKEGPWGFVPEEPGASPPPP</sequence>
<accession>A0ABS3AQ98</accession>
<gene>
    <name evidence="2" type="ORF">JYU14_00205</name>
</gene>
<feature type="compositionally biased region" description="Basic residues" evidence="1">
    <location>
        <begin position="1242"/>
        <end position="1253"/>
    </location>
</feature>
<comment type="caution">
    <text evidence="2">The sequence shown here is derived from an EMBL/GenBank/DDBJ whole genome shotgun (WGS) entry which is preliminary data.</text>
</comment>
<organism evidence="2 3">
    <name type="scientific">Simkania negevensis</name>
    <dbReference type="NCBI Taxonomy" id="83561"/>
    <lineage>
        <taxon>Bacteria</taxon>
        <taxon>Pseudomonadati</taxon>
        <taxon>Chlamydiota</taxon>
        <taxon>Chlamydiia</taxon>
        <taxon>Parachlamydiales</taxon>
        <taxon>Simkaniaceae</taxon>
        <taxon>Simkania</taxon>
    </lineage>
</organism>
<dbReference type="EMBL" id="JAFITR010000002">
    <property type="protein sequence ID" value="MBN4066493.1"/>
    <property type="molecule type" value="Genomic_DNA"/>
</dbReference>
<name>A0ABS3AQ98_9BACT</name>
<feature type="compositionally biased region" description="Low complexity" evidence="1">
    <location>
        <begin position="254"/>
        <end position="275"/>
    </location>
</feature>
<proteinExistence type="predicted"/>